<comment type="similarity">
    <text evidence="1 6">Belongs to the glycosyl hydrolase 17 family.</text>
</comment>
<evidence type="ECO:0000256" key="5">
    <source>
        <dbReference type="ARBA" id="ARBA00023295"/>
    </source>
</evidence>
<dbReference type="OrthoDB" id="408788at2759"/>
<feature type="domain" description="X8" evidence="9">
    <location>
        <begin position="367"/>
        <end position="449"/>
    </location>
</feature>
<evidence type="ECO:0000313" key="11">
    <source>
        <dbReference type="RefSeq" id="XP_027076727.1"/>
    </source>
</evidence>
<evidence type="ECO:0000256" key="7">
    <source>
        <dbReference type="RuleBase" id="RU004336"/>
    </source>
</evidence>
<evidence type="ECO:0000256" key="1">
    <source>
        <dbReference type="ARBA" id="ARBA00008773"/>
    </source>
</evidence>
<dbReference type="Proteomes" id="UP001652660">
    <property type="component" value="Chromosome 7c"/>
</dbReference>
<dbReference type="InterPro" id="IPR012946">
    <property type="entry name" value="X8"/>
</dbReference>
<keyword evidence="2 8" id="KW-0732">Signal</keyword>
<keyword evidence="10" id="KW-1185">Reference proteome</keyword>
<evidence type="ECO:0000256" key="8">
    <source>
        <dbReference type="SAM" id="SignalP"/>
    </source>
</evidence>
<dbReference type="Pfam" id="PF07983">
    <property type="entry name" value="X8"/>
    <property type="match status" value="1"/>
</dbReference>
<reference evidence="10" key="1">
    <citation type="journal article" date="2025" name="Foods">
        <title>Unveiling the Microbial Signatures of Arabica Coffee Cherries: Insights into Ripeness Specific Diversity, Functional Traits, and Implications for Quality and Safety.</title>
        <authorList>
            <consortium name="RefSeq"/>
            <person name="Tenea G.N."/>
            <person name="Cifuentes V."/>
            <person name="Reyes P."/>
            <person name="Cevallos-Vallejos M."/>
        </authorList>
    </citation>
    <scope>NUCLEOTIDE SEQUENCE [LARGE SCALE GENOMIC DNA]</scope>
</reference>
<evidence type="ECO:0000259" key="9">
    <source>
        <dbReference type="SMART" id="SM00768"/>
    </source>
</evidence>
<dbReference type="InterPro" id="IPR017853">
    <property type="entry name" value="GH"/>
</dbReference>
<evidence type="ECO:0000256" key="4">
    <source>
        <dbReference type="ARBA" id="ARBA00023157"/>
    </source>
</evidence>
<dbReference type="InterPro" id="IPR000490">
    <property type="entry name" value="Glyco_hydro_17"/>
</dbReference>
<proteinExistence type="inferred from homology"/>
<keyword evidence="4" id="KW-1015">Disulfide bond</keyword>
<dbReference type="FunFam" id="3.20.20.80:FF:000008">
    <property type="entry name" value="Glucan endo-1,3-beta-glucosidase 5"/>
    <property type="match status" value="1"/>
</dbReference>
<dbReference type="RefSeq" id="XP_027076727.1">
    <property type="nucleotide sequence ID" value="XM_027220926.2"/>
</dbReference>
<dbReference type="InterPro" id="IPR044965">
    <property type="entry name" value="Glyco_hydro_17_plant"/>
</dbReference>
<organism evidence="10 11">
    <name type="scientific">Coffea arabica</name>
    <name type="common">Arabian coffee</name>
    <dbReference type="NCBI Taxonomy" id="13443"/>
    <lineage>
        <taxon>Eukaryota</taxon>
        <taxon>Viridiplantae</taxon>
        <taxon>Streptophyta</taxon>
        <taxon>Embryophyta</taxon>
        <taxon>Tracheophyta</taxon>
        <taxon>Spermatophyta</taxon>
        <taxon>Magnoliopsida</taxon>
        <taxon>eudicotyledons</taxon>
        <taxon>Gunneridae</taxon>
        <taxon>Pentapetalae</taxon>
        <taxon>asterids</taxon>
        <taxon>lamiids</taxon>
        <taxon>Gentianales</taxon>
        <taxon>Rubiaceae</taxon>
        <taxon>Ixoroideae</taxon>
        <taxon>Gardenieae complex</taxon>
        <taxon>Bertiereae - Coffeeae clade</taxon>
        <taxon>Coffeeae</taxon>
        <taxon>Coffea</taxon>
    </lineage>
</organism>
<dbReference type="GO" id="GO:0005975">
    <property type="term" value="P:carbohydrate metabolic process"/>
    <property type="evidence" value="ECO:0007669"/>
    <property type="project" value="InterPro"/>
</dbReference>
<dbReference type="GO" id="GO:0004553">
    <property type="term" value="F:hydrolase activity, hydrolyzing O-glycosyl compounds"/>
    <property type="evidence" value="ECO:0007669"/>
    <property type="project" value="InterPro"/>
</dbReference>
<dbReference type="SMART" id="SM00768">
    <property type="entry name" value="X8"/>
    <property type="match status" value="1"/>
</dbReference>
<evidence type="ECO:0000256" key="3">
    <source>
        <dbReference type="ARBA" id="ARBA00022801"/>
    </source>
</evidence>
<dbReference type="PROSITE" id="PS00587">
    <property type="entry name" value="GLYCOSYL_HYDROL_F17"/>
    <property type="match status" value="1"/>
</dbReference>
<dbReference type="SUPFAM" id="SSF51445">
    <property type="entry name" value="(Trans)glycosidases"/>
    <property type="match status" value="1"/>
</dbReference>
<evidence type="ECO:0000256" key="2">
    <source>
        <dbReference type="ARBA" id="ARBA00022729"/>
    </source>
</evidence>
<dbReference type="Pfam" id="PF00332">
    <property type="entry name" value="Glyco_hydro_17"/>
    <property type="match status" value="1"/>
</dbReference>
<feature type="chain" id="PRO_5027798548" evidence="8">
    <location>
        <begin position="25"/>
        <end position="479"/>
    </location>
</feature>
<dbReference type="PANTHER" id="PTHR32227">
    <property type="entry name" value="GLUCAN ENDO-1,3-BETA-GLUCOSIDASE BG1-RELATED-RELATED"/>
    <property type="match status" value="1"/>
</dbReference>
<name>A0A6P6TFA5_COFAR</name>
<keyword evidence="5 7" id="KW-0326">Glycosidase</keyword>
<sequence>MAHMALARALGWAIFVLLVTANFAECIGVNWGTQAAQPLDPSMVVQMLQDNKIHKVKLFDSDHWTVKFFAGTGIEVMLGIPNDQLSKLSHYRNAKDWVKQNVSTHIYDGGVDIKHVAVGNEPFLKSYNGSFTHTVFPALKNVQRALDEAGLGDKIKASIPQNADVYDSGSGGPSEGNFRSDVRGLMIEIVNFLKENKSPFLVNIYPFLSLYENPDFPIGFAFFDGNAQPIRDHNVQYTNMFDANLDTLVSSLRKAGAPNLEIIVGEIGWPTDGDVYGNATMAKKFYDGLFKKLVASKKGSPLRPEPVEVYLFSLTDENLKSIAPGYFERHWGIFRYDGQPKFALDFSGQGNNKMPIGAKNVRYYPSQWCVFAGAKDMNMVIPNLDYACQRSDCSAMIAGGSCSKLDKNKHVSYAFNMYFQMNNQDFEACNFQGMAKIIEGNASTSECLFPIAIESAGGRLENGIGVSILVAILISLVFF</sequence>
<gene>
    <name evidence="11" type="primary">LOC113700461</name>
</gene>
<keyword evidence="3 7" id="KW-0378">Hydrolase</keyword>
<dbReference type="GeneID" id="113700461"/>
<evidence type="ECO:0000256" key="6">
    <source>
        <dbReference type="RuleBase" id="RU004335"/>
    </source>
</evidence>
<reference evidence="11" key="2">
    <citation type="submission" date="2025-08" db="UniProtKB">
        <authorList>
            <consortium name="RefSeq"/>
        </authorList>
    </citation>
    <scope>IDENTIFICATION</scope>
    <source>
        <tissue evidence="11">Leaves</tissue>
    </source>
</reference>
<evidence type="ECO:0000313" key="10">
    <source>
        <dbReference type="Proteomes" id="UP001652660"/>
    </source>
</evidence>
<dbReference type="Gene3D" id="3.20.20.80">
    <property type="entry name" value="Glycosidases"/>
    <property type="match status" value="1"/>
</dbReference>
<protein>
    <submittedName>
        <fullName evidence="11">Glucan endo-1,3-beta-glucosidase 8-like</fullName>
    </submittedName>
</protein>
<dbReference type="AlphaFoldDB" id="A0A6P6TFA5"/>
<feature type="signal peptide" evidence="8">
    <location>
        <begin position="1"/>
        <end position="24"/>
    </location>
</feature>
<accession>A0A6P6TFA5</accession>
<dbReference type="Gene3D" id="1.20.58.1040">
    <property type="match status" value="1"/>
</dbReference>